<gene>
    <name evidence="2" type="ORF">AC579_2285</name>
</gene>
<comment type="caution">
    <text evidence="2">The sequence shown here is derived from an EMBL/GenBank/DDBJ whole genome shotgun (WGS) entry which is preliminary data.</text>
</comment>
<reference evidence="2 3" key="1">
    <citation type="submission" date="2015-07" db="EMBL/GenBank/DDBJ databases">
        <title>Comparative genomics of the Sigatoka disease complex on banana suggests a link between parallel evolutionary changes in Pseudocercospora fijiensis and Pseudocercospora eumusae and increased virulence on the banana host.</title>
        <authorList>
            <person name="Chang T.-C."/>
            <person name="Salvucci A."/>
            <person name="Crous P.W."/>
            <person name="Stergiopoulos I."/>
        </authorList>
    </citation>
    <scope>NUCLEOTIDE SEQUENCE [LARGE SCALE GENOMIC DNA]</scope>
    <source>
        <strain evidence="2 3">CBS 116634</strain>
    </source>
</reference>
<proteinExistence type="predicted"/>
<evidence type="ECO:0000313" key="2">
    <source>
        <dbReference type="EMBL" id="KXT18503.1"/>
    </source>
</evidence>
<dbReference type="AlphaFoldDB" id="A0A139IUV8"/>
<dbReference type="Proteomes" id="UP000073492">
    <property type="component" value="Unassembled WGS sequence"/>
</dbReference>
<dbReference type="InterPro" id="IPR018959">
    <property type="entry name" value="DUF1989"/>
</dbReference>
<protein>
    <recommendedName>
        <fullName evidence="1">DUF1989 domain-containing protein</fullName>
    </recommendedName>
</protein>
<dbReference type="OrthoDB" id="2354469at2759"/>
<organism evidence="2 3">
    <name type="scientific">Pseudocercospora musae</name>
    <dbReference type="NCBI Taxonomy" id="113226"/>
    <lineage>
        <taxon>Eukaryota</taxon>
        <taxon>Fungi</taxon>
        <taxon>Dikarya</taxon>
        <taxon>Ascomycota</taxon>
        <taxon>Pezizomycotina</taxon>
        <taxon>Dothideomycetes</taxon>
        <taxon>Dothideomycetidae</taxon>
        <taxon>Mycosphaerellales</taxon>
        <taxon>Mycosphaerellaceae</taxon>
        <taxon>Pseudocercospora</taxon>
    </lineage>
</organism>
<dbReference type="PANTHER" id="PTHR31527:SF0">
    <property type="entry name" value="RE64534P"/>
    <property type="match status" value="1"/>
</dbReference>
<feature type="domain" description="DUF1989" evidence="1">
    <location>
        <begin position="102"/>
        <end position="276"/>
    </location>
</feature>
<dbReference type="Pfam" id="PF09347">
    <property type="entry name" value="DUF1989"/>
    <property type="match status" value="1"/>
</dbReference>
<sequence>MAISVVAASSIADNNSDFTHIQHLPSHHCEDPDQRRSFTHTQLEIANPTIMATNPTPPRHFDVSPHPPVPAYTASPGSILNADKPFYQKIQSSDRKLLECFTLPVRSGKAWKAPAGSIIRLSTPEGPQVGDLNLWNLHNPREKFWAARTRQLHASHVSTHDRLWSCLPYLRPMVTIIADSLQGYGVDKWNGRCHDLLGTRCDPYVNQMLSGDDYDFHCHSNLVRAVLPFGLNEFDVHDVLNVFQVTGLDEEGRYFMEASPAKKGDFLEFFAEQDLLLALSTCPGGDLSMWGWGEGGAGEGRERKSMLDCCRPLRVEVFEVLGGVLEGWKQFESPKYGGVHGMGVPLGEKQTLSMCQERDPKLREGAPATCQLY</sequence>
<accession>A0A139IUV8</accession>
<keyword evidence="3" id="KW-1185">Reference proteome</keyword>
<dbReference type="PANTHER" id="PTHR31527">
    <property type="entry name" value="RE64534P"/>
    <property type="match status" value="1"/>
</dbReference>
<dbReference type="EMBL" id="LFZO01000006">
    <property type="protein sequence ID" value="KXT18503.1"/>
    <property type="molecule type" value="Genomic_DNA"/>
</dbReference>
<evidence type="ECO:0000259" key="1">
    <source>
        <dbReference type="Pfam" id="PF09347"/>
    </source>
</evidence>
<evidence type="ECO:0000313" key="3">
    <source>
        <dbReference type="Proteomes" id="UP000073492"/>
    </source>
</evidence>
<name>A0A139IUV8_9PEZI</name>